<keyword evidence="2" id="KW-1185">Reference proteome</keyword>
<gene>
    <name evidence="1" type="ORF">BCM02_10673</name>
</gene>
<keyword evidence="1" id="KW-0645">Protease</keyword>
<dbReference type="Pfam" id="PF01136">
    <property type="entry name" value="Peptidase_U32"/>
    <property type="match status" value="1"/>
</dbReference>
<dbReference type="AlphaFoldDB" id="A0A5S5C3B2"/>
<sequence>MATKPELLASASSLDELRRFAEAGADAFVIGESRYGVRLPGDFPVEQIAEAVAFAKPRGIRIYAALNNVLDNDTVRTLPGYMKQIVDAGVDAIVFGDPAVLMTARTEAAGVPLHWNAEMTSTNYATAEYWGRRGATRFITARELNMEQVLETKAQSSLEIQVQVHGLTNIYHSKRPLVRNYVDHQSEGAKEQSSQLPGNGVPQGTIEEGLYLMEAERPNERYPIYEDANGTHIMSADDLCMIENLHELMEAGIDSFRIETLLKSAEYNETVIRAYRAAIDAYAADPDGYRFNESWLEAIQALQDPNRELSYGFFYKEQVY</sequence>
<protein>
    <submittedName>
        <fullName evidence="1">Putative protease</fullName>
    </submittedName>
</protein>
<accession>A0A5S5C3B2</accession>
<name>A0A5S5C3B2_9BACL</name>
<dbReference type="Proteomes" id="UP000323257">
    <property type="component" value="Unassembled WGS sequence"/>
</dbReference>
<dbReference type="InterPro" id="IPR051454">
    <property type="entry name" value="RNA/ubiquinone_mod_enzymes"/>
</dbReference>
<dbReference type="OrthoDB" id="9807498at2"/>
<comment type="caution">
    <text evidence="1">The sequence shown here is derived from an EMBL/GenBank/DDBJ whole genome shotgun (WGS) entry which is preliminary data.</text>
</comment>
<dbReference type="GO" id="GO:0008233">
    <property type="term" value="F:peptidase activity"/>
    <property type="evidence" value="ECO:0007669"/>
    <property type="project" value="UniProtKB-KW"/>
</dbReference>
<reference evidence="1 2" key="1">
    <citation type="submission" date="2019-07" db="EMBL/GenBank/DDBJ databases">
        <title>Genomic Encyclopedia of Type Strains, Phase III (KMG-III): the genomes of soil and plant-associated and newly described type strains.</title>
        <authorList>
            <person name="Whitman W."/>
        </authorList>
    </citation>
    <scope>NUCLEOTIDE SEQUENCE [LARGE SCALE GENOMIC DNA]</scope>
    <source>
        <strain evidence="1 2">BL24</strain>
    </source>
</reference>
<dbReference type="GO" id="GO:0006508">
    <property type="term" value="P:proteolysis"/>
    <property type="evidence" value="ECO:0007669"/>
    <property type="project" value="UniProtKB-KW"/>
</dbReference>
<evidence type="ECO:0000313" key="1">
    <source>
        <dbReference type="EMBL" id="TYP73797.1"/>
    </source>
</evidence>
<evidence type="ECO:0000313" key="2">
    <source>
        <dbReference type="Proteomes" id="UP000323257"/>
    </source>
</evidence>
<keyword evidence="1" id="KW-0378">Hydrolase</keyword>
<dbReference type="PANTHER" id="PTHR30217:SF7">
    <property type="entry name" value="TRNA HYDROXYLATION PROTEIN P2"/>
    <property type="match status" value="1"/>
</dbReference>
<dbReference type="InterPro" id="IPR001539">
    <property type="entry name" value="Peptidase_U32"/>
</dbReference>
<dbReference type="RefSeq" id="WP_148930236.1">
    <property type="nucleotide sequence ID" value="NZ_VNHS01000006.1"/>
</dbReference>
<dbReference type="EMBL" id="VNHS01000006">
    <property type="protein sequence ID" value="TYP73797.1"/>
    <property type="molecule type" value="Genomic_DNA"/>
</dbReference>
<organism evidence="1 2">
    <name type="scientific">Paenibacillus methanolicus</name>
    <dbReference type="NCBI Taxonomy" id="582686"/>
    <lineage>
        <taxon>Bacteria</taxon>
        <taxon>Bacillati</taxon>
        <taxon>Bacillota</taxon>
        <taxon>Bacilli</taxon>
        <taxon>Bacillales</taxon>
        <taxon>Paenibacillaceae</taxon>
        <taxon>Paenibacillus</taxon>
    </lineage>
</organism>
<proteinExistence type="predicted"/>
<dbReference type="PANTHER" id="PTHR30217">
    <property type="entry name" value="PEPTIDASE U32 FAMILY"/>
    <property type="match status" value="1"/>
</dbReference>